<accession>A0ABT6W244</accession>
<dbReference type="InterPro" id="IPR001387">
    <property type="entry name" value="Cro/C1-type_HTH"/>
</dbReference>
<dbReference type="InterPro" id="IPR010982">
    <property type="entry name" value="Lambda_DNA-bd_dom_sf"/>
</dbReference>
<dbReference type="SUPFAM" id="SSF47413">
    <property type="entry name" value="lambda repressor-like DNA-binding domains"/>
    <property type="match status" value="1"/>
</dbReference>
<evidence type="ECO:0000313" key="4">
    <source>
        <dbReference type="Proteomes" id="UP001156398"/>
    </source>
</evidence>
<feature type="region of interest" description="Disordered" evidence="1">
    <location>
        <begin position="79"/>
        <end position="101"/>
    </location>
</feature>
<feature type="domain" description="HTH cro/C1-type" evidence="2">
    <location>
        <begin position="19"/>
        <end position="73"/>
    </location>
</feature>
<name>A0ABT6W244_9ACTN</name>
<dbReference type="Pfam" id="PF13560">
    <property type="entry name" value="HTH_31"/>
    <property type="match status" value="1"/>
</dbReference>
<dbReference type="Gene3D" id="1.10.260.40">
    <property type="entry name" value="lambda repressor-like DNA-binding domains"/>
    <property type="match status" value="1"/>
</dbReference>
<dbReference type="SMART" id="SM00530">
    <property type="entry name" value="HTH_XRE"/>
    <property type="match status" value="1"/>
</dbReference>
<keyword evidence="4" id="KW-1185">Reference proteome</keyword>
<proteinExistence type="predicted"/>
<evidence type="ECO:0000313" key="3">
    <source>
        <dbReference type="EMBL" id="MDI5964815.1"/>
    </source>
</evidence>
<reference evidence="3 4" key="1">
    <citation type="submission" date="2023-05" db="EMBL/GenBank/DDBJ databases">
        <title>Streptantibioticus silvisoli sp. nov., acidotolerant actinomycetes 1 from pine litter.</title>
        <authorList>
            <person name="Swiecimska M."/>
            <person name="Golinska P."/>
            <person name="Sangal V."/>
            <person name="Wachnowicz B."/>
            <person name="Goodfellow M."/>
        </authorList>
    </citation>
    <scope>NUCLEOTIDE SEQUENCE [LARGE SCALE GENOMIC DNA]</scope>
    <source>
        <strain evidence="3 4">SL54</strain>
    </source>
</reference>
<dbReference type="PROSITE" id="PS50943">
    <property type="entry name" value="HTH_CROC1"/>
    <property type="match status" value="1"/>
</dbReference>
<evidence type="ECO:0000256" key="1">
    <source>
        <dbReference type="SAM" id="MobiDB-lite"/>
    </source>
</evidence>
<gene>
    <name evidence="3" type="ORF">POF43_019160</name>
</gene>
<sequence>MADLIRERSLPPLGYGAVLNAARHRAGWSLREASRRLGLSYSYVRALEAGERCPSVTVARTLADVLGLDDNERDRLLASAVDNAGRDHPDGRSKGPGRVIS</sequence>
<dbReference type="RefSeq" id="WP_271323185.1">
    <property type="nucleotide sequence ID" value="NZ_JAAGKO020000027.1"/>
</dbReference>
<dbReference type="EMBL" id="JAAGKO020000027">
    <property type="protein sequence ID" value="MDI5964815.1"/>
    <property type="molecule type" value="Genomic_DNA"/>
</dbReference>
<evidence type="ECO:0000259" key="2">
    <source>
        <dbReference type="PROSITE" id="PS50943"/>
    </source>
</evidence>
<comment type="caution">
    <text evidence="3">The sequence shown here is derived from an EMBL/GenBank/DDBJ whole genome shotgun (WGS) entry which is preliminary data.</text>
</comment>
<dbReference type="Proteomes" id="UP001156398">
    <property type="component" value="Unassembled WGS sequence"/>
</dbReference>
<organism evidence="3 4">
    <name type="scientific">Streptantibioticus silvisoli</name>
    <dbReference type="NCBI Taxonomy" id="2705255"/>
    <lineage>
        <taxon>Bacteria</taxon>
        <taxon>Bacillati</taxon>
        <taxon>Actinomycetota</taxon>
        <taxon>Actinomycetes</taxon>
        <taxon>Kitasatosporales</taxon>
        <taxon>Streptomycetaceae</taxon>
        <taxon>Streptantibioticus</taxon>
    </lineage>
</organism>
<protein>
    <submittedName>
        <fullName evidence="3">Helix-turn-helix transcriptional regulator</fullName>
    </submittedName>
</protein>
<dbReference type="CDD" id="cd00093">
    <property type="entry name" value="HTH_XRE"/>
    <property type="match status" value="1"/>
</dbReference>
<feature type="compositionally biased region" description="Basic and acidic residues" evidence="1">
    <location>
        <begin position="84"/>
        <end position="93"/>
    </location>
</feature>